<reference evidence="3 4" key="1">
    <citation type="journal article" date="2019" name="Int. J. Syst. Evol. Microbiol.">
        <title>The Global Catalogue of Microorganisms (GCM) 10K type strain sequencing project: providing services to taxonomists for standard genome sequencing and annotation.</title>
        <authorList>
            <consortium name="The Broad Institute Genomics Platform"/>
            <consortium name="The Broad Institute Genome Sequencing Center for Infectious Disease"/>
            <person name="Wu L."/>
            <person name="Ma J."/>
        </authorList>
    </citation>
    <scope>NUCLEOTIDE SEQUENCE [LARGE SCALE GENOMIC DNA]</scope>
    <source>
        <strain evidence="3 4">JCM 13004</strain>
    </source>
</reference>
<evidence type="ECO:0000256" key="1">
    <source>
        <dbReference type="SAM" id="MobiDB-lite"/>
    </source>
</evidence>
<keyword evidence="2" id="KW-1133">Transmembrane helix</keyword>
<feature type="compositionally biased region" description="Low complexity" evidence="1">
    <location>
        <begin position="104"/>
        <end position="113"/>
    </location>
</feature>
<protein>
    <recommendedName>
        <fullName evidence="5">DUF2637 domain-containing protein</fullName>
    </recommendedName>
</protein>
<accession>A0ABN1WQG9</accession>
<organism evidence="3 4">
    <name type="scientific">Kitasatospora nipponensis</name>
    <dbReference type="NCBI Taxonomy" id="258049"/>
    <lineage>
        <taxon>Bacteria</taxon>
        <taxon>Bacillati</taxon>
        <taxon>Actinomycetota</taxon>
        <taxon>Actinomycetes</taxon>
        <taxon>Kitasatosporales</taxon>
        <taxon>Streptomycetaceae</taxon>
        <taxon>Kitasatospora</taxon>
    </lineage>
</organism>
<sequence length="121" mass="13093">MVFFTLAGLLLALFAVDLAITFSDRERSEGSRWDTWNMLGYGPLFIVICLAMALDVSLEPGWSPAARNPVRFGLPVVVVVFGASWLHNFGRRLPARLRQGRGVGPQAPGAGPEAADDEPTP</sequence>
<evidence type="ECO:0000313" key="3">
    <source>
        <dbReference type="EMBL" id="GAA1254870.1"/>
    </source>
</evidence>
<keyword evidence="2" id="KW-0812">Transmembrane</keyword>
<feature type="transmembrane region" description="Helical" evidence="2">
    <location>
        <begin position="38"/>
        <end position="58"/>
    </location>
</feature>
<dbReference type="Proteomes" id="UP001500037">
    <property type="component" value="Unassembled WGS sequence"/>
</dbReference>
<evidence type="ECO:0008006" key="5">
    <source>
        <dbReference type="Google" id="ProtNLM"/>
    </source>
</evidence>
<feature type="transmembrane region" description="Helical" evidence="2">
    <location>
        <begin position="70"/>
        <end position="87"/>
    </location>
</feature>
<keyword evidence="2" id="KW-0472">Membrane</keyword>
<dbReference type="RefSeq" id="WP_344444400.1">
    <property type="nucleotide sequence ID" value="NZ_BAAALF010000111.1"/>
</dbReference>
<evidence type="ECO:0000313" key="4">
    <source>
        <dbReference type="Proteomes" id="UP001500037"/>
    </source>
</evidence>
<gene>
    <name evidence="3" type="ORF">GCM10009665_51870</name>
</gene>
<name>A0ABN1WQG9_9ACTN</name>
<proteinExistence type="predicted"/>
<dbReference type="EMBL" id="BAAALF010000111">
    <property type="protein sequence ID" value="GAA1254870.1"/>
    <property type="molecule type" value="Genomic_DNA"/>
</dbReference>
<keyword evidence="4" id="KW-1185">Reference proteome</keyword>
<comment type="caution">
    <text evidence="3">The sequence shown here is derived from an EMBL/GenBank/DDBJ whole genome shotgun (WGS) entry which is preliminary data.</text>
</comment>
<feature type="region of interest" description="Disordered" evidence="1">
    <location>
        <begin position="97"/>
        <end position="121"/>
    </location>
</feature>
<evidence type="ECO:0000256" key="2">
    <source>
        <dbReference type="SAM" id="Phobius"/>
    </source>
</evidence>